<protein>
    <recommendedName>
        <fullName evidence="2">tRNA (guanine(46)-N(7))-methyltransferase</fullName>
        <ecNumber evidence="2">2.1.1.33</ecNumber>
    </recommendedName>
</protein>
<evidence type="ECO:0000313" key="7">
    <source>
        <dbReference type="EMBL" id="SVC39037.1"/>
    </source>
</evidence>
<name>A0A382LUL7_9ZZZZ</name>
<dbReference type="InterPro" id="IPR003358">
    <property type="entry name" value="tRNA_(Gua-N-7)_MeTrfase_Trmb"/>
</dbReference>
<reference evidence="7" key="1">
    <citation type="submission" date="2018-05" db="EMBL/GenBank/DDBJ databases">
        <authorList>
            <person name="Lanie J.A."/>
            <person name="Ng W.-L."/>
            <person name="Kazmierczak K.M."/>
            <person name="Andrzejewski T.M."/>
            <person name="Davidsen T.M."/>
            <person name="Wayne K.J."/>
            <person name="Tettelin H."/>
            <person name="Glass J.I."/>
            <person name="Rusch D."/>
            <person name="Podicherti R."/>
            <person name="Tsui H.-C.T."/>
            <person name="Winkler M.E."/>
        </authorList>
    </citation>
    <scope>NUCLEOTIDE SEQUENCE</scope>
</reference>
<evidence type="ECO:0000256" key="5">
    <source>
        <dbReference type="ARBA" id="ARBA00022691"/>
    </source>
</evidence>
<dbReference type="GO" id="GO:0043527">
    <property type="term" value="C:tRNA methyltransferase complex"/>
    <property type="evidence" value="ECO:0007669"/>
    <property type="project" value="TreeGrafter"/>
</dbReference>
<keyword evidence="4" id="KW-0808">Transferase</keyword>
<dbReference type="CDD" id="cd02440">
    <property type="entry name" value="AdoMet_MTases"/>
    <property type="match status" value="1"/>
</dbReference>
<dbReference type="NCBIfam" id="TIGR00091">
    <property type="entry name" value="tRNA (guanosine(46)-N7)-methyltransferase TrmB"/>
    <property type="match status" value="1"/>
</dbReference>
<evidence type="ECO:0000256" key="1">
    <source>
        <dbReference type="ARBA" id="ARBA00000142"/>
    </source>
</evidence>
<dbReference type="PROSITE" id="PS51625">
    <property type="entry name" value="SAM_MT_TRMB"/>
    <property type="match status" value="1"/>
</dbReference>
<keyword evidence="6" id="KW-0819">tRNA processing</keyword>
<dbReference type="SUPFAM" id="SSF53335">
    <property type="entry name" value="S-adenosyl-L-methionine-dependent methyltransferases"/>
    <property type="match status" value="1"/>
</dbReference>
<keyword evidence="3" id="KW-0489">Methyltransferase</keyword>
<dbReference type="AlphaFoldDB" id="A0A382LUL7"/>
<dbReference type="HAMAP" id="MF_01057">
    <property type="entry name" value="tRNA_methyltr_TrmB"/>
    <property type="match status" value="1"/>
</dbReference>
<dbReference type="PANTHER" id="PTHR23417:SF14">
    <property type="entry name" value="PENTACOTRIPEPTIDE-REPEAT REGION OF PRORP DOMAIN-CONTAINING PROTEIN"/>
    <property type="match status" value="1"/>
</dbReference>
<keyword evidence="5" id="KW-0949">S-adenosyl-L-methionine</keyword>
<proteinExistence type="inferred from homology"/>
<comment type="catalytic activity">
    <reaction evidence="1">
        <text>guanosine(46) in tRNA + S-adenosyl-L-methionine = N(7)-methylguanosine(46) in tRNA + S-adenosyl-L-homocysteine</text>
        <dbReference type="Rhea" id="RHEA:42708"/>
        <dbReference type="Rhea" id="RHEA-COMP:10188"/>
        <dbReference type="Rhea" id="RHEA-COMP:10189"/>
        <dbReference type="ChEBI" id="CHEBI:57856"/>
        <dbReference type="ChEBI" id="CHEBI:59789"/>
        <dbReference type="ChEBI" id="CHEBI:74269"/>
        <dbReference type="ChEBI" id="CHEBI:74480"/>
        <dbReference type="EC" id="2.1.1.33"/>
    </reaction>
</comment>
<dbReference type="GO" id="GO:0008176">
    <property type="term" value="F:tRNA (guanine(46)-N7)-methyltransferase activity"/>
    <property type="evidence" value="ECO:0007669"/>
    <property type="project" value="UniProtKB-EC"/>
</dbReference>
<evidence type="ECO:0000256" key="6">
    <source>
        <dbReference type="ARBA" id="ARBA00022694"/>
    </source>
</evidence>
<dbReference type="Gene3D" id="3.40.50.150">
    <property type="entry name" value="Vaccinia Virus protein VP39"/>
    <property type="match status" value="1"/>
</dbReference>
<organism evidence="7">
    <name type="scientific">marine metagenome</name>
    <dbReference type="NCBI Taxonomy" id="408172"/>
    <lineage>
        <taxon>unclassified sequences</taxon>
        <taxon>metagenomes</taxon>
        <taxon>ecological metagenomes</taxon>
    </lineage>
</organism>
<evidence type="ECO:0000256" key="4">
    <source>
        <dbReference type="ARBA" id="ARBA00022679"/>
    </source>
</evidence>
<dbReference type="PANTHER" id="PTHR23417">
    <property type="entry name" value="3-DEOXY-D-MANNO-OCTULOSONIC-ACID TRANSFERASE/TRNA GUANINE-N 7 - -METHYLTRANSFERASE"/>
    <property type="match status" value="1"/>
</dbReference>
<dbReference type="Pfam" id="PF02390">
    <property type="entry name" value="Methyltransf_4"/>
    <property type="match status" value="1"/>
</dbReference>
<dbReference type="InterPro" id="IPR055361">
    <property type="entry name" value="tRNA_methyltr_TrmB_bact"/>
</dbReference>
<dbReference type="InterPro" id="IPR029063">
    <property type="entry name" value="SAM-dependent_MTases_sf"/>
</dbReference>
<dbReference type="EC" id="2.1.1.33" evidence="2"/>
<dbReference type="EMBL" id="UINC01088632">
    <property type="protein sequence ID" value="SVC39037.1"/>
    <property type="molecule type" value="Genomic_DNA"/>
</dbReference>
<gene>
    <name evidence="7" type="ORF">METZ01_LOCUS291891</name>
</gene>
<sequence>MTLVQKEHFLSSKSYVLRNNRITKAQRKALTALRKDYILQVGKNPLDFSKAFKKQGDFLIADIGFGSGESLLSLAENNQNSNIIGIEVYPSGIGKVLNQIKQRNLTNLKVIHQDVTTLFKSFILNETFDYLIFLYPDPWPKRKHHKRRLLRKEFLDLVQKKLKPGGFFYCKTDWEEYFLSVEKEFSCQKGWLTPKEKDFPVVLKNLSKTNYENKAVKEGRKTLELLYRKG</sequence>
<evidence type="ECO:0000256" key="3">
    <source>
        <dbReference type="ARBA" id="ARBA00022603"/>
    </source>
</evidence>
<evidence type="ECO:0000256" key="2">
    <source>
        <dbReference type="ARBA" id="ARBA00011977"/>
    </source>
</evidence>
<accession>A0A382LUL7</accession>